<dbReference type="AlphaFoldDB" id="A0A6I6H0P1"/>
<dbReference type="RefSeq" id="WP_157192768.1">
    <property type="nucleotide sequence ID" value="NZ_CP046621.1"/>
</dbReference>
<gene>
    <name evidence="1" type="ORF">GPJ81_14250</name>
</gene>
<proteinExistence type="predicted"/>
<accession>A0A6I6H0P1</accession>
<sequence>MPLLNFSTAAIPSSVCWRFSALRGRQQKVCRFLLLIRNQQVEGVIGARRNFAVSIMRHKLANRSLGRPLAAPEGFFVGCISGLTPPPILGDVAQIRGI</sequence>
<evidence type="ECO:0000313" key="1">
    <source>
        <dbReference type="EMBL" id="QGW77796.1"/>
    </source>
</evidence>
<keyword evidence="2" id="KW-1185">Reference proteome</keyword>
<reference evidence="1" key="1">
    <citation type="submission" date="2019-12" db="EMBL/GenBank/DDBJ databases">
        <title>Hybrid Genome Assemblies of two High G+C Isolates from Undergraduate Microbiology Courses.</title>
        <authorList>
            <person name="Ne Ville C.J."/>
            <person name="Enright D."/>
            <person name="Hernandez I."/>
            <person name="Dodsworth J."/>
            <person name="Orwin P.M."/>
        </authorList>
    </citation>
    <scope>NUCLEOTIDE SEQUENCE [LARGE SCALE GENOMIC DNA]</scope>
    <source>
        <strain evidence="1">Neo</strain>
    </source>
</reference>
<protein>
    <submittedName>
        <fullName evidence="1">Uncharacterized protein</fullName>
    </submittedName>
</protein>
<dbReference type="Proteomes" id="UP000426235">
    <property type="component" value="Chromosome"/>
</dbReference>
<name>A0A6I6H0P1_9PSED</name>
<evidence type="ECO:0000313" key="2">
    <source>
        <dbReference type="Proteomes" id="UP000426235"/>
    </source>
</evidence>
<dbReference type="EMBL" id="CP046621">
    <property type="protein sequence ID" value="QGW77796.1"/>
    <property type="molecule type" value="Genomic_DNA"/>
</dbReference>
<organism evidence="1 2">
    <name type="scientific">Pseudomonas alkylphenolica</name>
    <dbReference type="NCBI Taxonomy" id="237609"/>
    <lineage>
        <taxon>Bacteria</taxon>
        <taxon>Pseudomonadati</taxon>
        <taxon>Pseudomonadota</taxon>
        <taxon>Gammaproteobacteria</taxon>
        <taxon>Pseudomonadales</taxon>
        <taxon>Pseudomonadaceae</taxon>
        <taxon>Pseudomonas</taxon>
    </lineage>
</organism>